<name>A0ACD5VW26_AVESA</name>
<evidence type="ECO:0000313" key="1">
    <source>
        <dbReference type="EnsemblPlants" id="AVESA.00010b.r2.3CG0515810.1.CDS"/>
    </source>
</evidence>
<reference evidence="1" key="1">
    <citation type="submission" date="2021-05" db="EMBL/GenBank/DDBJ databases">
        <authorList>
            <person name="Scholz U."/>
            <person name="Mascher M."/>
            <person name="Fiebig A."/>
        </authorList>
    </citation>
    <scope>NUCLEOTIDE SEQUENCE [LARGE SCALE GENOMIC DNA]</scope>
</reference>
<reference evidence="1" key="2">
    <citation type="submission" date="2025-09" db="UniProtKB">
        <authorList>
            <consortium name="EnsemblPlants"/>
        </authorList>
    </citation>
    <scope>IDENTIFICATION</scope>
</reference>
<evidence type="ECO:0000313" key="2">
    <source>
        <dbReference type="Proteomes" id="UP001732700"/>
    </source>
</evidence>
<sequence length="614" mass="65075">MLPFCPAARTPCSPFSPVTAAQAGARALRRVEASALRSYADPLIAQAVPDRPLLTDSSILSPYTTTPDDIVRGFAAAELPSSDDPLWPRLTPVSADLAADQTASVAAAVTNDAAERALLDAPIPTAFPTDASDAEESFARFVDNLSRQIFQAEDALTEGYDKLRLSAYDALGAWRKTVRGVAFDLKKSVKGATGGLTSSVDATKEQATGGATDVSGAFQEKVAGAGAVAVDVLRKAIVVAEDSLGTATTSLVYYYGSAKSSLPPNVKDLLNSSEEKASIVLRPIGSALQQVYVIIEGVEKNVGLDPSDPIVQLAVLLGGSTTIGISYWLFAYGGYSGDLTPESTLELLKNDGKAVLIDVRPEDLRVRDGVPDLRRAARSKYASVASPEIEGPTRKLLKGGSDVDDALVAVVIRNLKLVKGDSKVIVMDANGTRSKSIARLLKKLGVQQPYLVKGGFQSWAKNLRVKELKPETALTALNEDAEEILQSIKPTPTFVVGSLLGLSAATYALLEWETTLQYIGILSLGLTIYVRFSSYEGSEDFQQDLKLLLSPVRVGAEALSWAAKKLEPNKIGLATSPSTTAVQDRVLQAAAKHESKPSDAEESSAKTDSFASEA</sequence>
<organism evidence="1 2">
    <name type="scientific">Avena sativa</name>
    <name type="common">Oat</name>
    <dbReference type="NCBI Taxonomy" id="4498"/>
    <lineage>
        <taxon>Eukaryota</taxon>
        <taxon>Viridiplantae</taxon>
        <taxon>Streptophyta</taxon>
        <taxon>Embryophyta</taxon>
        <taxon>Tracheophyta</taxon>
        <taxon>Spermatophyta</taxon>
        <taxon>Magnoliopsida</taxon>
        <taxon>Liliopsida</taxon>
        <taxon>Poales</taxon>
        <taxon>Poaceae</taxon>
        <taxon>BOP clade</taxon>
        <taxon>Pooideae</taxon>
        <taxon>Poodae</taxon>
        <taxon>Poeae</taxon>
        <taxon>Poeae Chloroplast Group 1 (Aveneae type)</taxon>
        <taxon>Aveninae</taxon>
        <taxon>Avena</taxon>
    </lineage>
</organism>
<accession>A0ACD5VW26</accession>
<protein>
    <submittedName>
        <fullName evidence="1">Uncharacterized protein</fullName>
    </submittedName>
</protein>
<dbReference type="EnsemblPlants" id="AVESA.00010b.r2.3CG0515810.1">
    <property type="protein sequence ID" value="AVESA.00010b.r2.3CG0515810.1.CDS"/>
    <property type="gene ID" value="AVESA.00010b.r2.3CG0515810"/>
</dbReference>
<proteinExistence type="predicted"/>
<keyword evidence="2" id="KW-1185">Reference proteome</keyword>
<dbReference type="Proteomes" id="UP001732700">
    <property type="component" value="Chromosome 3C"/>
</dbReference>